<dbReference type="PANTHER" id="PTHR43762">
    <property type="entry name" value="L-GULONOLACTONE OXIDASE"/>
    <property type="match status" value="1"/>
</dbReference>
<dbReference type="Proteomes" id="UP001549749">
    <property type="component" value="Unassembled WGS sequence"/>
</dbReference>
<dbReference type="PANTHER" id="PTHR43762:SF1">
    <property type="entry name" value="D-ARABINONO-1,4-LACTONE OXIDASE"/>
    <property type="match status" value="1"/>
</dbReference>
<evidence type="ECO:0000259" key="1">
    <source>
        <dbReference type="Pfam" id="PF01565"/>
    </source>
</evidence>
<gene>
    <name evidence="2" type="ORF">ABR189_24025</name>
</gene>
<protein>
    <submittedName>
        <fullName evidence="2">FAD-binding protein</fullName>
    </submittedName>
</protein>
<proteinExistence type="predicted"/>
<feature type="domain" description="FAD linked oxidase N-terminal" evidence="1">
    <location>
        <begin position="46"/>
        <end position="180"/>
    </location>
</feature>
<dbReference type="InterPro" id="IPR010031">
    <property type="entry name" value="FAD_lactone_oxidase-like"/>
</dbReference>
<accession>A0ABV2TBV2</accession>
<dbReference type="InterPro" id="IPR036318">
    <property type="entry name" value="FAD-bd_PCMH-like_sf"/>
</dbReference>
<dbReference type="Pfam" id="PF01565">
    <property type="entry name" value="FAD_binding_4"/>
    <property type="match status" value="1"/>
</dbReference>
<dbReference type="InterPro" id="IPR006094">
    <property type="entry name" value="Oxid_FAD_bind_N"/>
</dbReference>
<sequence>MKIVKNGPFSWSNEHDTFTQPVKDLYDLANEHLSRTFGTTLDIYNDTTKGIQQIIKKAIQSDTPLRALGGSWSFSPIAASSGILLNTKPLNIRFSITESSTAAAYTGEASRLCLAQCGNRVWELNQYLRDHDLSLSACGASNGQTIAGAIATGTHGGAIDFGAIQEAVVGLHIITGPDSHIWLERASYPVVASSFASKLGATLMRDDDAFNAALVGIGSFGFVHGVMIEAEDDYLLECYMRRIPYDDALIQLLTSMNFSHPGLPFPGERPFHFQVMLNPYDMEHGAYMTTMYKRPMRDYDPPVAEGGKAGPGDDAPCFIGKITGAVPSLVPVLVNKILANSLELFEAKYGRLGEIFSNTTLQGKVSSAAVGIPISAVGKVMTAMLEVNETHGPFAGLFAFRFVKASSATLAFTRFAPITCVLELDGVLSPATQRFYEAAWNKLEQLNIPFTFHWGKMSILTPERLQRMYGDSLNKFLTARNSIIDPAMVRIFGNDIMRQWGIDPAS</sequence>
<evidence type="ECO:0000313" key="3">
    <source>
        <dbReference type="Proteomes" id="UP001549749"/>
    </source>
</evidence>
<dbReference type="Gene3D" id="3.30.465.10">
    <property type="match status" value="1"/>
</dbReference>
<keyword evidence="3" id="KW-1185">Reference proteome</keyword>
<name>A0ABV2TBV2_9BACT</name>
<organism evidence="2 3">
    <name type="scientific">Chitinophaga defluvii</name>
    <dbReference type="NCBI Taxonomy" id="3163343"/>
    <lineage>
        <taxon>Bacteria</taxon>
        <taxon>Pseudomonadati</taxon>
        <taxon>Bacteroidota</taxon>
        <taxon>Chitinophagia</taxon>
        <taxon>Chitinophagales</taxon>
        <taxon>Chitinophagaceae</taxon>
        <taxon>Chitinophaga</taxon>
    </lineage>
</organism>
<reference evidence="2 3" key="1">
    <citation type="submission" date="2024-06" db="EMBL/GenBank/DDBJ databases">
        <title>Chitinophaga defluvii sp. nov., isolated from municipal sewage.</title>
        <authorList>
            <person name="Zhang L."/>
        </authorList>
    </citation>
    <scope>NUCLEOTIDE SEQUENCE [LARGE SCALE GENOMIC DNA]</scope>
    <source>
        <strain evidence="2 3">H8</strain>
    </source>
</reference>
<dbReference type="RefSeq" id="WP_354663040.1">
    <property type="nucleotide sequence ID" value="NZ_JBEXAC010000002.1"/>
</dbReference>
<dbReference type="EMBL" id="JBEXAC010000002">
    <property type="protein sequence ID" value="MET7000481.1"/>
    <property type="molecule type" value="Genomic_DNA"/>
</dbReference>
<evidence type="ECO:0000313" key="2">
    <source>
        <dbReference type="EMBL" id="MET7000481.1"/>
    </source>
</evidence>
<comment type="caution">
    <text evidence="2">The sequence shown here is derived from an EMBL/GenBank/DDBJ whole genome shotgun (WGS) entry which is preliminary data.</text>
</comment>
<dbReference type="SUPFAM" id="SSF56176">
    <property type="entry name" value="FAD-binding/transporter-associated domain-like"/>
    <property type="match status" value="1"/>
</dbReference>
<dbReference type="InterPro" id="IPR016169">
    <property type="entry name" value="FAD-bd_PCMH_sub2"/>
</dbReference>